<dbReference type="PANTHER" id="PTHR12170:SF3">
    <property type="entry name" value="GH10162P"/>
    <property type="match status" value="1"/>
</dbReference>
<dbReference type="InterPro" id="IPR013083">
    <property type="entry name" value="Znf_RING/FYVE/PHD"/>
</dbReference>
<dbReference type="GO" id="GO:0034657">
    <property type="term" value="C:GID complex"/>
    <property type="evidence" value="ECO:0000318"/>
    <property type="project" value="GO_Central"/>
</dbReference>
<dbReference type="SMART" id="SM00668">
    <property type="entry name" value="CTLH"/>
    <property type="match status" value="1"/>
</dbReference>
<dbReference type="Pfam" id="PF13445">
    <property type="entry name" value="zf-RING_UBOX"/>
    <property type="match status" value="1"/>
</dbReference>
<dbReference type="Pfam" id="PF10607">
    <property type="entry name" value="CTLH"/>
    <property type="match status" value="1"/>
</dbReference>
<evidence type="ECO:0000256" key="4">
    <source>
        <dbReference type="ARBA" id="ARBA00022771"/>
    </source>
</evidence>
<dbReference type="OMA" id="LIRECKM"/>
<dbReference type="PROSITE" id="PS51867">
    <property type="entry name" value="ZF_RING_GID"/>
    <property type="match status" value="1"/>
</dbReference>
<dbReference type="InterPro" id="IPR044063">
    <property type="entry name" value="ZF_RING_GID"/>
</dbReference>
<evidence type="ECO:0000313" key="10">
    <source>
        <dbReference type="Proteomes" id="UP000030748"/>
    </source>
</evidence>
<dbReference type="InterPro" id="IPR037683">
    <property type="entry name" value="Rmd5_dRing"/>
</dbReference>
<evidence type="ECO:0000256" key="6">
    <source>
        <dbReference type="PROSITE-ProRule" id="PRU01215"/>
    </source>
</evidence>
<dbReference type="GO" id="GO:0008270">
    <property type="term" value="F:zinc ion binding"/>
    <property type="evidence" value="ECO:0007669"/>
    <property type="project" value="UniProtKB-KW"/>
</dbReference>
<dbReference type="GO" id="GO:0061630">
    <property type="term" value="F:ubiquitin protein ligase activity"/>
    <property type="evidence" value="ECO:0007669"/>
    <property type="project" value="InterPro"/>
</dbReference>
<dbReference type="InterPro" id="IPR013144">
    <property type="entry name" value="CRA_dom"/>
</dbReference>
<name>A0A022RZZ8_ERYGU</name>
<dbReference type="OrthoDB" id="1933281at2759"/>
<sequence length="381" mass="43084">MELSSINDAFDRVTKKQKLSSSKVQEIIEQIGREIEQAISRIQSEQDSASPSDQKMILNELKAKLKEIAPLRQLEGPQKELNVALSKYTKMLEKSFTADISKSYLDIDFDLHTVNQILASHLYREGLFDVGDCFVSESNEPGAATDRAPFLELFQILEAMKSRNLEPALKWVKRNCEELIQHGSELELKLHRLQFVEILQNKSRDEALKYGRAFLAPFAATHMADVQKLMTALLWADKLDSSPYAELLSSTHWSKMAEELTREFCNFMEQSHESPLSVTIAAGILGLPYLLKMSSLTLGKNLDPSSVDLKLGVEFQFHSVFVCHVSKEHASADNPPMILTCGHVICKQTMTKLTKNNNTKPFKCPYCPIEVEVAQCRQLFL</sequence>
<gene>
    <name evidence="9" type="ORF">MIMGU_mgv1a008202mg</name>
</gene>
<evidence type="ECO:0000259" key="8">
    <source>
        <dbReference type="PROSITE" id="PS51867"/>
    </source>
</evidence>
<evidence type="ECO:0000256" key="5">
    <source>
        <dbReference type="ARBA" id="ARBA00022833"/>
    </source>
</evidence>
<evidence type="ECO:0000256" key="3">
    <source>
        <dbReference type="ARBA" id="ARBA00022723"/>
    </source>
</evidence>
<comment type="subcellular location">
    <subcellularLocation>
        <location evidence="1">Cytoplasm</location>
    </subcellularLocation>
</comment>
<dbReference type="FunFam" id="3.30.40.10:FF:000143">
    <property type="entry name" value="Regulator of gluconeogenesis Rmd5"/>
    <property type="match status" value="1"/>
</dbReference>
<dbReference type="InterPro" id="IPR024964">
    <property type="entry name" value="CTLH/CRA"/>
</dbReference>
<dbReference type="SUPFAM" id="SSF57850">
    <property type="entry name" value="RING/U-box"/>
    <property type="match status" value="1"/>
</dbReference>
<dbReference type="InterPro" id="IPR006595">
    <property type="entry name" value="CTLH_C"/>
</dbReference>
<feature type="zinc finger region" description="RING-Gid-type" evidence="6">
    <location>
        <begin position="323"/>
        <end position="367"/>
    </location>
</feature>
<dbReference type="PROSITE" id="PS50897">
    <property type="entry name" value="CTLH"/>
    <property type="match status" value="1"/>
</dbReference>
<dbReference type="PROSITE" id="PS50896">
    <property type="entry name" value="LISH"/>
    <property type="match status" value="1"/>
</dbReference>
<dbReference type="PANTHER" id="PTHR12170">
    <property type="entry name" value="MACROPHAGE ERYTHROBLAST ATTACHER-RELATED"/>
    <property type="match status" value="1"/>
</dbReference>
<dbReference type="KEGG" id="egt:105973820"/>
<dbReference type="InterPro" id="IPR006594">
    <property type="entry name" value="LisH"/>
</dbReference>
<dbReference type="PhylomeDB" id="A0A022RZZ8"/>
<keyword evidence="3" id="KW-0479">Metal-binding</keyword>
<keyword evidence="5" id="KW-0862">Zinc</keyword>
<dbReference type="InterPro" id="IPR045098">
    <property type="entry name" value="Fyv10_fam"/>
</dbReference>
<dbReference type="AlphaFoldDB" id="A0A022RZZ8"/>
<proteinExistence type="predicted"/>
<evidence type="ECO:0000313" key="9">
    <source>
        <dbReference type="EMBL" id="EYU44545.1"/>
    </source>
</evidence>
<evidence type="ECO:0008006" key="11">
    <source>
        <dbReference type="Google" id="ProtNLM"/>
    </source>
</evidence>
<feature type="domain" description="RING-Gid-type" evidence="8">
    <location>
        <begin position="323"/>
        <end position="367"/>
    </location>
</feature>
<dbReference type="GO" id="GO:0005634">
    <property type="term" value="C:nucleus"/>
    <property type="evidence" value="ECO:0000318"/>
    <property type="project" value="GO_Central"/>
</dbReference>
<keyword evidence="10" id="KW-1185">Reference proteome</keyword>
<dbReference type="CDD" id="cd16652">
    <property type="entry name" value="dRING_Rmd5p-like"/>
    <property type="match status" value="1"/>
</dbReference>
<dbReference type="GO" id="GO:0043161">
    <property type="term" value="P:proteasome-mediated ubiquitin-dependent protein catabolic process"/>
    <property type="evidence" value="ECO:0000318"/>
    <property type="project" value="GO_Central"/>
</dbReference>
<evidence type="ECO:0000259" key="7">
    <source>
        <dbReference type="PROSITE" id="PS50897"/>
    </source>
</evidence>
<protein>
    <recommendedName>
        <fullName evidence="11">LisH domain-containing protein</fullName>
    </recommendedName>
</protein>
<feature type="domain" description="CTLH" evidence="7">
    <location>
        <begin position="149"/>
        <end position="206"/>
    </location>
</feature>
<dbReference type="Proteomes" id="UP000030748">
    <property type="component" value="Unassembled WGS sequence"/>
</dbReference>
<keyword evidence="4 6" id="KW-0863">Zinc-finger</keyword>
<organism evidence="9 10">
    <name type="scientific">Erythranthe guttata</name>
    <name type="common">Yellow monkey flower</name>
    <name type="synonym">Mimulus guttatus</name>
    <dbReference type="NCBI Taxonomy" id="4155"/>
    <lineage>
        <taxon>Eukaryota</taxon>
        <taxon>Viridiplantae</taxon>
        <taxon>Streptophyta</taxon>
        <taxon>Embryophyta</taxon>
        <taxon>Tracheophyta</taxon>
        <taxon>Spermatophyta</taxon>
        <taxon>Magnoliopsida</taxon>
        <taxon>eudicotyledons</taxon>
        <taxon>Gunneridae</taxon>
        <taxon>Pentapetalae</taxon>
        <taxon>asterids</taxon>
        <taxon>lamiids</taxon>
        <taxon>Lamiales</taxon>
        <taxon>Phrymaceae</taxon>
        <taxon>Erythranthe</taxon>
    </lineage>
</organism>
<keyword evidence="2" id="KW-0963">Cytoplasm</keyword>
<dbReference type="InterPro" id="IPR027370">
    <property type="entry name" value="Znf-RING_euk"/>
</dbReference>
<dbReference type="SMART" id="SM00757">
    <property type="entry name" value="CRA"/>
    <property type="match status" value="1"/>
</dbReference>
<dbReference type="STRING" id="4155.A0A022RZZ8"/>
<reference evidence="9 10" key="1">
    <citation type="journal article" date="2013" name="Proc. Natl. Acad. Sci. U.S.A.">
        <title>Fine-scale variation in meiotic recombination in Mimulus inferred from population shotgun sequencing.</title>
        <authorList>
            <person name="Hellsten U."/>
            <person name="Wright K.M."/>
            <person name="Jenkins J."/>
            <person name="Shu S."/>
            <person name="Yuan Y."/>
            <person name="Wessler S.R."/>
            <person name="Schmutz J."/>
            <person name="Willis J.H."/>
            <person name="Rokhsar D.S."/>
        </authorList>
    </citation>
    <scope>NUCLEOTIDE SEQUENCE [LARGE SCALE GENOMIC DNA]</scope>
    <source>
        <strain evidence="10">cv. DUN x IM62</strain>
    </source>
</reference>
<evidence type="ECO:0000256" key="2">
    <source>
        <dbReference type="ARBA" id="ARBA00022490"/>
    </source>
</evidence>
<dbReference type="EMBL" id="KI630214">
    <property type="protein sequence ID" value="EYU44545.1"/>
    <property type="molecule type" value="Genomic_DNA"/>
</dbReference>
<dbReference type="eggNOG" id="KOG2817">
    <property type="taxonomic scope" value="Eukaryota"/>
</dbReference>
<dbReference type="GO" id="GO:0005737">
    <property type="term" value="C:cytoplasm"/>
    <property type="evidence" value="ECO:0000318"/>
    <property type="project" value="GO_Central"/>
</dbReference>
<evidence type="ECO:0000256" key="1">
    <source>
        <dbReference type="ARBA" id="ARBA00004496"/>
    </source>
</evidence>
<accession>A0A022RZZ8</accession>
<dbReference type="Gene3D" id="3.30.40.10">
    <property type="entry name" value="Zinc/RING finger domain, C3HC4 (zinc finger)"/>
    <property type="match status" value="1"/>
</dbReference>